<keyword evidence="2" id="KW-1185">Reference proteome</keyword>
<name>A0A9N9DS84_9GLOM</name>
<dbReference type="AlphaFoldDB" id="A0A9N9DS84"/>
<evidence type="ECO:0000313" key="1">
    <source>
        <dbReference type="EMBL" id="CAG8649033.1"/>
    </source>
</evidence>
<dbReference type="Proteomes" id="UP000789759">
    <property type="component" value="Unassembled WGS sequence"/>
</dbReference>
<accession>A0A9N9DS84</accession>
<dbReference type="OrthoDB" id="270318at2759"/>
<gene>
    <name evidence="1" type="ORF">CPELLU_LOCUS9235</name>
</gene>
<evidence type="ECO:0000313" key="2">
    <source>
        <dbReference type="Proteomes" id="UP000789759"/>
    </source>
</evidence>
<protein>
    <submittedName>
        <fullName evidence="1">4463_t:CDS:1</fullName>
    </submittedName>
</protein>
<sequence length="456" mass="53414">MAITHCIAEIKNRNKGVTTNEKLPRYINPLVWLLTKIMANFENLPDEIKIIIFKYVNNPKPLALCSRIWSVIARDSQARAEWIIYNHGRAQALFHAIRLGPSFINLSVAQAIIARRGILSRYMIQKLLMNYGNYDKKLIELKIQHNIGQIDTERIRSLQEDTKVVNERLVELINLGFRLDYNVICDILYLFERKLDKIGNTLIESFIMFISKESRETFVEHCMIESLNPRRNLTKFYVWDFLHTLSKDYSENAFKKALDYYLKNDANITVISETTIFAKLSLPLKFYEWALINFGVDSQITERCFDDILRVRANIDLQFQQIPDIEIPIGINKHVFQATCNIFKIYCNAKNFYKPSHLSIISQCTSIDILAPLFKHYLPALFNLQITFELPMQIIEIINSTDTHYQSTFSKLTAKINKDRNIIEEWNQTLHTTLMNNLNNTTNAFQNYLREFIELC</sequence>
<proteinExistence type="predicted"/>
<comment type="caution">
    <text evidence="1">The sequence shown here is derived from an EMBL/GenBank/DDBJ whole genome shotgun (WGS) entry which is preliminary data.</text>
</comment>
<organism evidence="1 2">
    <name type="scientific">Cetraspora pellucida</name>
    <dbReference type="NCBI Taxonomy" id="1433469"/>
    <lineage>
        <taxon>Eukaryota</taxon>
        <taxon>Fungi</taxon>
        <taxon>Fungi incertae sedis</taxon>
        <taxon>Mucoromycota</taxon>
        <taxon>Glomeromycotina</taxon>
        <taxon>Glomeromycetes</taxon>
        <taxon>Diversisporales</taxon>
        <taxon>Gigasporaceae</taxon>
        <taxon>Cetraspora</taxon>
    </lineage>
</organism>
<reference evidence="1" key="1">
    <citation type="submission" date="2021-06" db="EMBL/GenBank/DDBJ databases">
        <authorList>
            <person name="Kallberg Y."/>
            <person name="Tangrot J."/>
            <person name="Rosling A."/>
        </authorList>
    </citation>
    <scope>NUCLEOTIDE SEQUENCE</scope>
    <source>
        <strain evidence="1">FL966</strain>
    </source>
</reference>
<dbReference type="EMBL" id="CAJVQA010006952">
    <property type="protein sequence ID" value="CAG8649033.1"/>
    <property type="molecule type" value="Genomic_DNA"/>
</dbReference>